<reference evidence="3" key="1">
    <citation type="journal article" date="2019" name="Int. J. Syst. Evol. Microbiol.">
        <title>The Global Catalogue of Microorganisms (GCM) 10K type strain sequencing project: providing services to taxonomists for standard genome sequencing and annotation.</title>
        <authorList>
            <consortium name="The Broad Institute Genomics Platform"/>
            <consortium name="The Broad Institute Genome Sequencing Center for Infectious Disease"/>
            <person name="Wu L."/>
            <person name="Ma J."/>
        </authorList>
    </citation>
    <scope>NUCLEOTIDE SEQUENCE [LARGE SCALE GENOMIC DNA]</scope>
    <source>
        <strain evidence="3">CGMCC 4.7241</strain>
    </source>
</reference>
<evidence type="ECO:0000313" key="2">
    <source>
        <dbReference type="EMBL" id="MFC3762775.1"/>
    </source>
</evidence>
<dbReference type="InterPro" id="IPR050765">
    <property type="entry name" value="Riboflavin_Biosynth_HTPR"/>
</dbReference>
<dbReference type="Pfam" id="PF01872">
    <property type="entry name" value="RibD_C"/>
    <property type="match status" value="1"/>
</dbReference>
<dbReference type="RefSeq" id="WP_205122769.1">
    <property type="nucleotide sequence ID" value="NZ_JAFBCM010000001.1"/>
</dbReference>
<dbReference type="Gene3D" id="3.40.430.10">
    <property type="entry name" value="Dihydrofolate Reductase, subunit A"/>
    <property type="match status" value="1"/>
</dbReference>
<organism evidence="2 3">
    <name type="scientific">Tenggerimyces flavus</name>
    <dbReference type="NCBI Taxonomy" id="1708749"/>
    <lineage>
        <taxon>Bacteria</taxon>
        <taxon>Bacillati</taxon>
        <taxon>Actinomycetota</taxon>
        <taxon>Actinomycetes</taxon>
        <taxon>Propionibacteriales</taxon>
        <taxon>Nocardioidaceae</taxon>
        <taxon>Tenggerimyces</taxon>
    </lineage>
</organism>
<comment type="caution">
    <text evidence="2">The sequence shown here is derived from an EMBL/GenBank/DDBJ whole genome shotgun (WGS) entry which is preliminary data.</text>
</comment>
<sequence length="208" mass="22378">MALVVTELTMSLDGYIAYESGHVGPLFDWYGNGDVEVVSGDGKRTFHMSEVSAEHVRRGDKETGAYVIGRKLFDFTQGWGGVSPSGPHVPVFVVTHSQPDGWPRPEANFTIVLDGIESAIAQAREAAGEKVVGVAGPNLVQQCLNLGLLDEVRIDLVPVILGGGIPFFANLKDVPVILDGPTLTEGTGVTHLRYTVDSTRRRSPKRTP</sequence>
<accession>A0ABV7YFF3</accession>
<dbReference type="PANTHER" id="PTHR38011:SF12">
    <property type="entry name" value="BIFUNCTIONAL DEAMINASE-REDUCTASE DOMAIN PROTEIN"/>
    <property type="match status" value="1"/>
</dbReference>
<dbReference type="EMBL" id="JBHRZH010000016">
    <property type="protein sequence ID" value="MFC3762775.1"/>
    <property type="molecule type" value="Genomic_DNA"/>
</dbReference>
<evidence type="ECO:0000259" key="1">
    <source>
        <dbReference type="Pfam" id="PF01872"/>
    </source>
</evidence>
<proteinExistence type="predicted"/>
<protein>
    <submittedName>
        <fullName evidence="2">Dihydrofolate reductase family protein</fullName>
    </submittedName>
</protein>
<keyword evidence="3" id="KW-1185">Reference proteome</keyword>
<feature type="domain" description="Bacterial bifunctional deaminase-reductase C-terminal" evidence="1">
    <location>
        <begin position="4"/>
        <end position="168"/>
    </location>
</feature>
<dbReference type="Proteomes" id="UP001595699">
    <property type="component" value="Unassembled WGS sequence"/>
</dbReference>
<gene>
    <name evidence="2" type="ORF">ACFOUW_18175</name>
</gene>
<dbReference type="InterPro" id="IPR024072">
    <property type="entry name" value="DHFR-like_dom_sf"/>
</dbReference>
<dbReference type="PANTHER" id="PTHR38011">
    <property type="entry name" value="DIHYDROFOLATE REDUCTASE FAMILY PROTEIN (AFU_ORTHOLOGUE AFUA_8G06820)"/>
    <property type="match status" value="1"/>
</dbReference>
<dbReference type="SUPFAM" id="SSF53597">
    <property type="entry name" value="Dihydrofolate reductase-like"/>
    <property type="match status" value="1"/>
</dbReference>
<evidence type="ECO:0000313" key="3">
    <source>
        <dbReference type="Proteomes" id="UP001595699"/>
    </source>
</evidence>
<dbReference type="InterPro" id="IPR002734">
    <property type="entry name" value="RibDG_C"/>
</dbReference>
<name>A0ABV7YFF3_9ACTN</name>